<keyword evidence="1" id="KW-1133">Transmembrane helix</keyword>
<organism evidence="2 3">
    <name type="scientific">Eleginops maclovinus</name>
    <name type="common">Patagonian blennie</name>
    <name type="synonym">Eleginus maclovinus</name>
    <dbReference type="NCBI Taxonomy" id="56733"/>
    <lineage>
        <taxon>Eukaryota</taxon>
        <taxon>Metazoa</taxon>
        <taxon>Chordata</taxon>
        <taxon>Craniata</taxon>
        <taxon>Vertebrata</taxon>
        <taxon>Euteleostomi</taxon>
        <taxon>Actinopterygii</taxon>
        <taxon>Neopterygii</taxon>
        <taxon>Teleostei</taxon>
        <taxon>Neoteleostei</taxon>
        <taxon>Acanthomorphata</taxon>
        <taxon>Eupercaria</taxon>
        <taxon>Perciformes</taxon>
        <taxon>Notothenioidei</taxon>
        <taxon>Eleginopidae</taxon>
        <taxon>Eleginops</taxon>
    </lineage>
</organism>
<reference evidence="2 3" key="2">
    <citation type="journal article" date="2023" name="Mol. Biol. Evol.">
        <title>Genomics of Secondarily Temperate Adaptation in the Only Non-Antarctic Icefish.</title>
        <authorList>
            <person name="Rivera-Colon A.G."/>
            <person name="Rayamajhi N."/>
            <person name="Minhas B.F."/>
            <person name="Madrigal G."/>
            <person name="Bilyk K.T."/>
            <person name="Yoon V."/>
            <person name="Hune M."/>
            <person name="Gregory S."/>
            <person name="Cheng C.H.C."/>
            <person name="Catchen J.M."/>
        </authorList>
    </citation>
    <scope>NUCLEOTIDE SEQUENCE [LARGE SCALE GENOMIC DNA]</scope>
    <source>
        <strain evidence="2">JMC-PN-2008</strain>
    </source>
</reference>
<proteinExistence type="predicted"/>
<dbReference type="AlphaFoldDB" id="A0AAN7WTR7"/>
<keyword evidence="3" id="KW-1185">Reference proteome</keyword>
<keyword evidence="1" id="KW-0472">Membrane</keyword>
<comment type="caution">
    <text evidence="2">The sequence shown here is derived from an EMBL/GenBank/DDBJ whole genome shotgun (WGS) entry which is preliminary data.</text>
</comment>
<dbReference type="EMBL" id="JAUZQC010000025">
    <property type="protein sequence ID" value="KAK5848259.1"/>
    <property type="molecule type" value="Genomic_DNA"/>
</dbReference>
<reference evidence="2 3" key="1">
    <citation type="journal article" date="2023" name="Genes (Basel)">
        <title>Chromosome-Level Genome Assembly and Circadian Gene Repertoire of the Patagonia Blennie Eleginops maclovinus-The Closest Ancestral Proxy of Antarctic Cryonotothenioids.</title>
        <authorList>
            <person name="Cheng C.C."/>
            <person name="Rivera-Colon A.G."/>
            <person name="Minhas B.F."/>
            <person name="Wilson L."/>
            <person name="Rayamajhi N."/>
            <person name="Vargas-Chacoff L."/>
            <person name="Catchen J.M."/>
        </authorList>
    </citation>
    <scope>NUCLEOTIDE SEQUENCE [LARGE SCALE GENOMIC DNA]</scope>
    <source>
        <strain evidence="2">JMC-PN-2008</strain>
    </source>
</reference>
<protein>
    <submittedName>
        <fullName evidence="2">Uncharacterized protein</fullName>
    </submittedName>
</protein>
<evidence type="ECO:0000313" key="2">
    <source>
        <dbReference type="EMBL" id="KAK5848259.1"/>
    </source>
</evidence>
<feature type="transmembrane region" description="Helical" evidence="1">
    <location>
        <begin position="164"/>
        <end position="183"/>
    </location>
</feature>
<name>A0AAN7WTR7_ELEMC</name>
<evidence type="ECO:0000256" key="1">
    <source>
        <dbReference type="SAM" id="Phobius"/>
    </source>
</evidence>
<gene>
    <name evidence="2" type="ORF">PBY51_005888</name>
</gene>
<sequence>MYNMEQNPQTRTVSKTETLEMILEEETSELDQFETPDLSAAESEKQLRLFVTLLTVKVMSKCHALKNRSQEDWTTHTKRLVNKTMEGLAITKGFCPDVRSTKEVCKDVLKDLQKKFCSKRQLESLILSQQPAVEAAIVQCMQANIKKLSTQLATKDSSSWKEDLLKVLFIAGLLVAFALIVLIR</sequence>
<dbReference type="Proteomes" id="UP001346869">
    <property type="component" value="Unassembled WGS sequence"/>
</dbReference>
<accession>A0AAN7WTR7</accession>
<keyword evidence="1" id="KW-0812">Transmembrane</keyword>
<evidence type="ECO:0000313" key="3">
    <source>
        <dbReference type="Proteomes" id="UP001346869"/>
    </source>
</evidence>